<protein>
    <submittedName>
        <fullName evidence="1">Uncharacterized protein</fullName>
    </submittedName>
</protein>
<dbReference type="AlphaFoldDB" id="A0A0A8ZZN2"/>
<evidence type="ECO:0000313" key="1">
    <source>
        <dbReference type="EMBL" id="JAD42200.1"/>
    </source>
</evidence>
<accession>A0A0A8ZZN2</accession>
<sequence length="39" mass="4470">MFNRKVSVYILLIGYKNSLEAINVGVGPCGLPKTRWRIY</sequence>
<organism evidence="1">
    <name type="scientific">Arundo donax</name>
    <name type="common">Giant reed</name>
    <name type="synonym">Donax arundinaceus</name>
    <dbReference type="NCBI Taxonomy" id="35708"/>
    <lineage>
        <taxon>Eukaryota</taxon>
        <taxon>Viridiplantae</taxon>
        <taxon>Streptophyta</taxon>
        <taxon>Embryophyta</taxon>
        <taxon>Tracheophyta</taxon>
        <taxon>Spermatophyta</taxon>
        <taxon>Magnoliopsida</taxon>
        <taxon>Liliopsida</taxon>
        <taxon>Poales</taxon>
        <taxon>Poaceae</taxon>
        <taxon>PACMAD clade</taxon>
        <taxon>Arundinoideae</taxon>
        <taxon>Arundineae</taxon>
        <taxon>Arundo</taxon>
    </lineage>
</organism>
<name>A0A0A8ZZN2_ARUDO</name>
<reference evidence="1" key="2">
    <citation type="journal article" date="2015" name="Data Brief">
        <title>Shoot transcriptome of the giant reed, Arundo donax.</title>
        <authorList>
            <person name="Barrero R.A."/>
            <person name="Guerrero F.D."/>
            <person name="Moolhuijzen P."/>
            <person name="Goolsby J.A."/>
            <person name="Tidwell J."/>
            <person name="Bellgard S.E."/>
            <person name="Bellgard M.I."/>
        </authorList>
    </citation>
    <scope>NUCLEOTIDE SEQUENCE</scope>
    <source>
        <tissue evidence="1">Shoot tissue taken approximately 20 cm above the soil surface</tissue>
    </source>
</reference>
<reference evidence="1" key="1">
    <citation type="submission" date="2014-09" db="EMBL/GenBank/DDBJ databases">
        <authorList>
            <person name="Magalhaes I.L.F."/>
            <person name="Oliveira U."/>
            <person name="Santos F.R."/>
            <person name="Vidigal T.H.D.A."/>
            <person name="Brescovit A.D."/>
            <person name="Santos A.J."/>
        </authorList>
    </citation>
    <scope>NUCLEOTIDE SEQUENCE</scope>
    <source>
        <tissue evidence="1">Shoot tissue taken approximately 20 cm above the soil surface</tissue>
    </source>
</reference>
<proteinExistence type="predicted"/>
<dbReference type="EMBL" id="GBRH01255695">
    <property type="protein sequence ID" value="JAD42200.1"/>
    <property type="molecule type" value="Transcribed_RNA"/>
</dbReference>